<dbReference type="PANTHER" id="PTHR24296">
    <property type="entry name" value="CYTOCHROME P450"/>
    <property type="match status" value="1"/>
</dbReference>
<evidence type="ECO:0000256" key="1">
    <source>
        <dbReference type="ARBA" id="ARBA00010617"/>
    </source>
</evidence>
<dbReference type="AlphaFoldDB" id="A0A9D5CXR6"/>
<dbReference type="GO" id="GO:0005506">
    <property type="term" value="F:iron ion binding"/>
    <property type="evidence" value="ECO:0007669"/>
    <property type="project" value="InterPro"/>
</dbReference>
<keyword evidence="3" id="KW-0560">Oxidoreductase</keyword>
<protein>
    <recommendedName>
        <fullName evidence="9">Cytochrome P450</fullName>
    </recommendedName>
</protein>
<dbReference type="SUPFAM" id="SSF48264">
    <property type="entry name" value="Cytochrome P450"/>
    <property type="match status" value="1"/>
</dbReference>
<evidence type="ECO:0000256" key="4">
    <source>
        <dbReference type="ARBA" id="ARBA00023004"/>
    </source>
</evidence>
<dbReference type="OrthoDB" id="1470350at2759"/>
<feature type="signal peptide" evidence="6">
    <location>
        <begin position="1"/>
        <end position="15"/>
    </location>
</feature>
<keyword evidence="6" id="KW-0732">Signal</keyword>
<feature type="chain" id="PRO_5038911332" description="Cytochrome P450" evidence="6">
    <location>
        <begin position="16"/>
        <end position="157"/>
    </location>
</feature>
<sequence length="157" mass="17536">MGLMGPLLLTLLVLAVTIFLLRRQRQPSSKTSKPLASSGTLSELLKNGHRILDWMMELLSSSQTGTVTTFMGVVTANPSIVEHILKSHFPNYPKGSHYTTILSDFLGDRIFNSDGEHWRLQRKTGIGERRKDQAELRSDSRLKASCRRGGKRDQGSV</sequence>
<comment type="similarity">
    <text evidence="1">Belongs to the cytochrome P450 family.</text>
</comment>
<name>A0A9D5CXR6_9LILI</name>
<evidence type="ECO:0000256" key="6">
    <source>
        <dbReference type="SAM" id="SignalP"/>
    </source>
</evidence>
<dbReference type="EMBL" id="JAGGNH010000002">
    <property type="protein sequence ID" value="KAJ0980894.1"/>
    <property type="molecule type" value="Genomic_DNA"/>
</dbReference>
<feature type="compositionally biased region" description="Basic and acidic residues" evidence="5">
    <location>
        <begin position="129"/>
        <end position="142"/>
    </location>
</feature>
<accession>A0A9D5CXR6</accession>
<evidence type="ECO:0000313" key="8">
    <source>
        <dbReference type="Proteomes" id="UP001085076"/>
    </source>
</evidence>
<evidence type="ECO:0008006" key="9">
    <source>
        <dbReference type="Google" id="ProtNLM"/>
    </source>
</evidence>
<reference evidence="7" key="2">
    <citation type="journal article" date="2022" name="Hortic Res">
        <title>The genome of Dioscorea zingiberensis sheds light on the biosynthesis, origin and evolution of the medicinally important diosgenin saponins.</title>
        <authorList>
            <person name="Li Y."/>
            <person name="Tan C."/>
            <person name="Li Z."/>
            <person name="Guo J."/>
            <person name="Li S."/>
            <person name="Chen X."/>
            <person name="Wang C."/>
            <person name="Dai X."/>
            <person name="Yang H."/>
            <person name="Song W."/>
            <person name="Hou L."/>
            <person name="Xu J."/>
            <person name="Tong Z."/>
            <person name="Xu A."/>
            <person name="Yuan X."/>
            <person name="Wang W."/>
            <person name="Yang Q."/>
            <person name="Chen L."/>
            <person name="Sun Z."/>
            <person name="Wang K."/>
            <person name="Pan B."/>
            <person name="Chen J."/>
            <person name="Bao Y."/>
            <person name="Liu F."/>
            <person name="Qi X."/>
            <person name="Gang D.R."/>
            <person name="Wen J."/>
            <person name="Li J."/>
        </authorList>
    </citation>
    <scope>NUCLEOTIDE SEQUENCE</scope>
    <source>
        <strain evidence="7">Dzin_1.0</strain>
    </source>
</reference>
<keyword evidence="8" id="KW-1185">Reference proteome</keyword>
<dbReference type="GO" id="GO:0020037">
    <property type="term" value="F:heme binding"/>
    <property type="evidence" value="ECO:0007669"/>
    <property type="project" value="InterPro"/>
</dbReference>
<gene>
    <name evidence="7" type="ORF">J5N97_009149</name>
</gene>
<evidence type="ECO:0000256" key="2">
    <source>
        <dbReference type="ARBA" id="ARBA00022723"/>
    </source>
</evidence>
<dbReference type="GO" id="GO:0004497">
    <property type="term" value="F:monooxygenase activity"/>
    <property type="evidence" value="ECO:0007669"/>
    <property type="project" value="InterPro"/>
</dbReference>
<evidence type="ECO:0000256" key="3">
    <source>
        <dbReference type="ARBA" id="ARBA00023002"/>
    </source>
</evidence>
<keyword evidence="2" id="KW-0479">Metal-binding</keyword>
<proteinExistence type="inferred from homology"/>
<dbReference type="GO" id="GO:0016705">
    <property type="term" value="F:oxidoreductase activity, acting on paired donors, with incorporation or reduction of molecular oxygen"/>
    <property type="evidence" value="ECO:0007669"/>
    <property type="project" value="InterPro"/>
</dbReference>
<evidence type="ECO:0000256" key="5">
    <source>
        <dbReference type="SAM" id="MobiDB-lite"/>
    </source>
</evidence>
<reference evidence="7" key="1">
    <citation type="submission" date="2021-03" db="EMBL/GenBank/DDBJ databases">
        <authorList>
            <person name="Li Z."/>
            <person name="Yang C."/>
        </authorList>
    </citation>
    <scope>NUCLEOTIDE SEQUENCE</scope>
    <source>
        <strain evidence="7">Dzin_1.0</strain>
        <tissue evidence="7">Leaf</tissue>
    </source>
</reference>
<evidence type="ECO:0000313" key="7">
    <source>
        <dbReference type="EMBL" id="KAJ0980894.1"/>
    </source>
</evidence>
<keyword evidence="4" id="KW-0408">Iron</keyword>
<feature type="region of interest" description="Disordered" evidence="5">
    <location>
        <begin position="129"/>
        <end position="157"/>
    </location>
</feature>
<dbReference type="InterPro" id="IPR036396">
    <property type="entry name" value="Cyt_P450_sf"/>
</dbReference>
<dbReference type="Proteomes" id="UP001085076">
    <property type="component" value="Miscellaneous, Linkage group lg02"/>
</dbReference>
<dbReference type="Gene3D" id="1.10.630.10">
    <property type="entry name" value="Cytochrome P450"/>
    <property type="match status" value="1"/>
</dbReference>
<comment type="caution">
    <text evidence="7">The sequence shown here is derived from an EMBL/GenBank/DDBJ whole genome shotgun (WGS) entry which is preliminary data.</text>
</comment>
<organism evidence="7 8">
    <name type="scientific">Dioscorea zingiberensis</name>
    <dbReference type="NCBI Taxonomy" id="325984"/>
    <lineage>
        <taxon>Eukaryota</taxon>
        <taxon>Viridiplantae</taxon>
        <taxon>Streptophyta</taxon>
        <taxon>Embryophyta</taxon>
        <taxon>Tracheophyta</taxon>
        <taxon>Spermatophyta</taxon>
        <taxon>Magnoliopsida</taxon>
        <taxon>Liliopsida</taxon>
        <taxon>Dioscoreales</taxon>
        <taxon>Dioscoreaceae</taxon>
        <taxon>Dioscorea</taxon>
    </lineage>
</organism>